<proteinExistence type="predicted"/>
<sequence>MFDKFLSTSSCSINTLGPLHFHIIRPYCPLGHLHIPTCREQQIDMSRHSSSGSNTTLLALAALLLLTAGPVFGGGKEHDREKPQHKPPPKPPKEICDKILVVTEKFNETAWVTPAGIKIGSLRARDNARKHSTWMALATPIKYLHVAMLIDDDIGMVSAFCYQFDLRYSYCVNTLEIGIFGTITFLGPFTDVQDAYFENAVTGGTGIYRGAEGVVKVKVLKQGEVYAYKIVLEDEPKCYDK</sequence>
<dbReference type="AlphaFoldDB" id="D8UM76"/>
<gene>
    <name evidence="2" type="ORF">VOLCADRAFT_108740</name>
</gene>
<dbReference type="GO" id="GO:0046423">
    <property type="term" value="F:allene-oxide cyclase activity"/>
    <property type="evidence" value="ECO:0007669"/>
    <property type="project" value="InterPro"/>
</dbReference>
<dbReference type="InParanoid" id="D8UM76"/>
<evidence type="ECO:0000313" key="2">
    <source>
        <dbReference type="EMBL" id="EFJ39174.1"/>
    </source>
</evidence>
<dbReference type="EMBL" id="GL378895">
    <property type="protein sequence ID" value="EFJ39174.1"/>
    <property type="molecule type" value="Genomic_DNA"/>
</dbReference>
<evidence type="ECO:0000313" key="3">
    <source>
        <dbReference type="Proteomes" id="UP000001058"/>
    </source>
</evidence>
<keyword evidence="3" id="KW-1185">Reference proteome</keyword>
<dbReference type="GO" id="GO:0009695">
    <property type="term" value="P:jasmonic acid biosynthetic process"/>
    <property type="evidence" value="ECO:0007669"/>
    <property type="project" value="InterPro"/>
</dbReference>
<feature type="compositionally biased region" description="Basic and acidic residues" evidence="1">
    <location>
        <begin position="75"/>
        <end position="84"/>
    </location>
</feature>
<dbReference type="Gene3D" id="2.40.480.10">
    <property type="entry name" value="Allene oxide cyclase-like"/>
    <property type="match status" value="1"/>
</dbReference>
<dbReference type="KEGG" id="vcn:VOLCADRAFT_108740"/>
<dbReference type="SUPFAM" id="SSF141493">
    <property type="entry name" value="Allene oxide cyclase-like"/>
    <property type="match status" value="1"/>
</dbReference>
<evidence type="ECO:0000256" key="1">
    <source>
        <dbReference type="SAM" id="MobiDB-lite"/>
    </source>
</evidence>
<evidence type="ECO:0008006" key="4">
    <source>
        <dbReference type="Google" id="ProtNLM"/>
    </source>
</evidence>
<accession>D8UM76</accession>
<dbReference type="InterPro" id="IPR044859">
    <property type="entry name" value="Allene_oxi_cyc_Dirigent"/>
</dbReference>
<organism evidence="3">
    <name type="scientific">Volvox carteri f. nagariensis</name>
    <dbReference type="NCBI Taxonomy" id="3068"/>
    <lineage>
        <taxon>Eukaryota</taxon>
        <taxon>Viridiplantae</taxon>
        <taxon>Chlorophyta</taxon>
        <taxon>core chlorophytes</taxon>
        <taxon>Chlorophyceae</taxon>
        <taxon>CS clade</taxon>
        <taxon>Chlamydomonadales</taxon>
        <taxon>Volvocaceae</taxon>
        <taxon>Volvox</taxon>
    </lineage>
</organism>
<reference evidence="2 3" key="1">
    <citation type="journal article" date="2010" name="Science">
        <title>Genomic analysis of organismal complexity in the multicellular green alga Volvox carteri.</title>
        <authorList>
            <person name="Prochnik S.E."/>
            <person name="Umen J."/>
            <person name="Nedelcu A.M."/>
            <person name="Hallmann A."/>
            <person name="Miller S.M."/>
            <person name="Nishii I."/>
            <person name="Ferris P."/>
            <person name="Kuo A."/>
            <person name="Mitros T."/>
            <person name="Fritz-Laylin L.K."/>
            <person name="Hellsten U."/>
            <person name="Chapman J."/>
            <person name="Simakov O."/>
            <person name="Rensing S.A."/>
            <person name="Terry A."/>
            <person name="Pangilinan J."/>
            <person name="Kapitonov V."/>
            <person name="Jurka J."/>
            <person name="Salamov A."/>
            <person name="Shapiro H."/>
            <person name="Schmutz J."/>
            <person name="Grimwood J."/>
            <person name="Lindquist E."/>
            <person name="Lucas S."/>
            <person name="Grigoriev I.V."/>
            <person name="Schmitt R."/>
            <person name="Kirk D."/>
            <person name="Rokhsar D.S."/>
        </authorList>
    </citation>
    <scope>NUCLEOTIDE SEQUENCE [LARGE SCALE GENOMIC DNA]</scope>
    <source>
        <strain evidence="3">f. Nagariensis / Eve</strain>
    </source>
</reference>
<dbReference type="RefSeq" id="XP_002959762.1">
    <property type="nucleotide sequence ID" value="XM_002959716.1"/>
</dbReference>
<dbReference type="Proteomes" id="UP000001058">
    <property type="component" value="Unassembled WGS sequence"/>
</dbReference>
<protein>
    <recommendedName>
        <fullName evidence="4">Dirigent protein</fullName>
    </recommendedName>
</protein>
<dbReference type="GeneID" id="9614717"/>
<dbReference type="InterPro" id="IPR034871">
    <property type="entry name" value="Allene_oxi_cyc_sf"/>
</dbReference>
<name>D8UM76_VOLCA</name>
<dbReference type="OrthoDB" id="558273at2759"/>
<feature type="region of interest" description="Disordered" evidence="1">
    <location>
        <begin position="75"/>
        <end position="94"/>
    </location>
</feature>